<evidence type="ECO:0000256" key="11">
    <source>
        <dbReference type="ARBA" id="ARBA00022777"/>
    </source>
</evidence>
<keyword evidence="15" id="KW-1015">Disulfide bond</keyword>
<comment type="catalytic activity">
    <reaction evidence="18">
        <text>L-threonyl-[protein] + ATP = O-phospho-L-threonyl-[protein] + ADP + H(+)</text>
        <dbReference type="Rhea" id="RHEA:46608"/>
        <dbReference type="Rhea" id="RHEA-COMP:11060"/>
        <dbReference type="Rhea" id="RHEA-COMP:11605"/>
        <dbReference type="ChEBI" id="CHEBI:15378"/>
        <dbReference type="ChEBI" id="CHEBI:30013"/>
        <dbReference type="ChEBI" id="CHEBI:30616"/>
        <dbReference type="ChEBI" id="CHEBI:61977"/>
        <dbReference type="ChEBI" id="CHEBI:456216"/>
        <dbReference type="EC" id="2.7.11.1"/>
    </reaction>
</comment>
<dbReference type="PROSITE" id="PS50011">
    <property type="entry name" value="PROTEIN_KINASE_DOM"/>
    <property type="match status" value="1"/>
</dbReference>
<keyword evidence="3" id="KW-0723">Serine/threonine-protein kinase</keyword>
<evidence type="ECO:0000256" key="16">
    <source>
        <dbReference type="ARBA" id="ARBA00023170"/>
    </source>
</evidence>
<protein>
    <recommendedName>
        <fullName evidence="2">non-specific serine/threonine protein kinase</fullName>
        <ecNumber evidence="2">2.7.11.1</ecNumber>
    </recommendedName>
</protein>
<evidence type="ECO:0000256" key="21">
    <source>
        <dbReference type="SAM" id="MobiDB-lite"/>
    </source>
</evidence>
<dbReference type="EMBL" id="GGEC01025298">
    <property type="protein sequence ID" value="MBX05782.1"/>
    <property type="molecule type" value="Transcribed_RNA"/>
</dbReference>
<evidence type="ECO:0000256" key="23">
    <source>
        <dbReference type="SAM" id="SignalP"/>
    </source>
</evidence>
<comment type="subcellular location">
    <subcellularLocation>
        <location evidence="1">Membrane</location>
        <topology evidence="1">Single-pass type I membrane protein</topology>
    </subcellularLocation>
</comment>
<evidence type="ECO:0000256" key="2">
    <source>
        <dbReference type="ARBA" id="ARBA00012513"/>
    </source>
</evidence>
<keyword evidence="7 22" id="KW-0812">Transmembrane</keyword>
<proteinExistence type="predicted"/>
<keyword evidence="8 23" id="KW-0732">Signal</keyword>
<sequence>MANPIPTYSIHILFVILAVYFVRISAAVSANCSARTSSTYCFDSGLPSKWHNNNSIVMKGWQMRVFLVKKLNDSNVAFYCGFYCRDDCNTYVFSVIAVGGSNHELVWTANPDRPVKANATVELTTAGLVLRDSDNSGVWSSPNSLGNGSIVGMNLDERGSLALFNSQSATLWEAPASKLSANVSNSPPASGEDTPVVLPPPPPPRPALPPASKPDLPPKPSPAAAPSMPGPSPVSRHQMSRFAYIFGSIAAAAVTISILLFLIRRAKRRKANVEIDVDGYLKQVPGMPMRFSYLQLHLATEDFKERLGGGGFGSVFKGVLPDGTPIAVKRLDKLGQGVKEFLAEVETIGSLHHFNLVRLIGFCAEKSCRLLVYEYLSNGSLDNWIFNKHQGPCLDWQTKKRIILDIAKGLAYLHEDCRQRIIHLDIKPQNILLDQNFNAKVSDFGLSELINRDESQVLTTMRGTPGYLAPEWTQQRITVKVDIYSFGIVLLEVVSGRKNFDRSRSESTLHLLEVLQKKAAQERLIDIVDNLDEDMQNNREEVIRMIKIGAWCLQDDPNRRPLMSTVVKVLEGVMQVDPNIIYHFSHVLTSSPSSRVVVNEGISLLPTASVLSNPR</sequence>
<accession>A0A2P2KJB6</accession>
<evidence type="ECO:0000256" key="4">
    <source>
        <dbReference type="ARBA" id="ARBA00022536"/>
    </source>
</evidence>
<dbReference type="GO" id="GO:0016020">
    <property type="term" value="C:membrane"/>
    <property type="evidence" value="ECO:0007669"/>
    <property type="project" value="UniProtKB-SubCell"/>
</dbReference>
<dbReference type="FunFam" id="3.30.200.20:FF:000178">
    <property type="entry name" value="serine/threonine-protein kinase PBS1-like"/>
    <property type="match status" value="1"/>
</dbReference>
<name>A0A2P2KJB6_RHIMU</name>
<dbReference type="InterPro" id="IPR000719">
    <property type="entry name" value="Prot_kinase_dom"/>
</dbReference>
<keyword evidence="5" id="KW-0597">Phosphoprotein</keyword>
<dbReference type="FunFam" id="1.10.510.10:FF:000248">
    <property type="entry name" value="S-receptor-like kinase 5"/>
    <property type="match status" value="1"/>
</dbReference>
<evidence type="ECO:0000259" key="24">
    <source>
        <dbReference type="PROSITE" id="PS50011"/>
    </source>
</evidence>
<feature type="chain" id="PRO_5015130145" description="non-specific serine/threonine protein kinase" evidence="23">
    <location>
        <begin position="27"/>
        <end position="615"/>
    </location>
</feature>
<dbReference type="GO" id="GO:0030246">
    <property type="term" value="F:carbohydrate binding"/>
    <property type="evidence" value="ECO:0007669"/>
    <property type="project" value="UniProtKB-KW"/>
</dbReference>
<dbReference type="InterPro" id="IPR017441">
    <property type="entry name" value="Protein_kinase_ATP_BS"/>
</dbReference>
<evidence type="ECO:0000259" key="25">
    <source>
        <dbReference type="PROSITE" id="PS50927"/>
    </source>
</evidence>
<keyword evidence="9 26" id="KW-0430">Lectin</keyword>
<keyword evidence="17" id="KW-0325">Glycoprotein</keyword>
<keyword evidence="13 22" id="KW-1133">Transmembrane helix</keyword>
<evidence type="ECO:0000256" key="22">
    <source>
        <dbReference type="SAM" id="Phobius"/>
    </source>
</evidence>
<dbReference type="PROSITE" id="PS00107">
    <property type="entry name" value="PROTEIN_KINASE_ATP"/>
    <property type="match status" value="1"/>
</dbReference>
<evidence type="ECO:0000256" key="12">
    <source>
        <dbReference type="ARBA" id="ARBA00022840"/>
    </source>
</evidence>
<evidence type="ECO:0000313" key="26">
    <source>
        <dbReference type="EMBL" id="MBX05782.1"/>
    </source>
</evidence>
<dbReference type="PROSITE" id="PS50927">
    <property type="entry name" value="BULB_LECTIN"/>
    <property type="match status" value="1"/>
</dbReference>
<evidence type="ECO:0000256" key="19">
    <source>
        <dbReference type="ARBA" id="ARBA00048679"/>
    </source>
</evidence>
<evidence type="ECO:0000256" key="8">
    <source>
        <dbReference type="ARBA" id="ARBA00022729"/>
    </source>
</evidence>
<comment type="catalytic activity">
    <reaction evidence="19">
        <text>L-seryl-[protein] + ATP = O-phospho-L-seryl-[protein] + ADP + H(+)</text>
        <dbReference type="Rhea" id="RHEA:17989"/>
        <dbReference type="Rhea" id="RHEA-COMP:9863"/>
        <dbReference type="Rhea" id="RHEA-COMP:11604"/>
        <dbReference type="ChEBI" id="CHEBI:15378"/>
        <dbReference type="ChEBI" id="CHEBI:29999"/>
        <dbReference type="ChEBI" id="CHEBI:30616"/>
        <dbReference type="ChEBI" id="CHEBI:83421"/>
        <dbReference type="ChEBI" id="CHEBI:456216"/>
        <dbReference type="EC" id="2.7.11.1"/>
    </reaction>
</comment>
<keyword evidence="6" id="KW-0808">Transferase</keyword>
<evidence type="ECO:0000256" key="6">
    <source>
        <dbReference type="ARBA" id="ARBA00022679"/>
    </source>
</evidence>
<dbReference type="PANTHER" id="PTHR47976:SF66">
    <property type="entry name" value="G-TYPE LECTIN S-RECEPTOR-LIKE SERINE_THREONINE-PROTEIN KINASE SD2-5"/>
    <property type="match status" value="1"/>
</dbReference>
<dbReference type="Gene3D" id="1.10.510.10">
    <property type="entry name" value="Transferase(Phosphotransferase) domain 1"/>
    <property type="match status" value="1"/>
</dbReference>
<keyword evidence="11 26" id="KW-0418">Kinase</keyword>
<evidence type="ECO:0000256" key="5">
    <source>
        <dbReference type="ARBA" id="ARBA00022553"/>
    </source>
</evidence>
<evidence type="ECO:0000256" key="3">
    <source>
        <dbReference type="ARBA" id="ARBA00022527"/>
    </source>
</evidence>
<dbReference type="GO" id="GO:0004674">
    <property type="term" value="F:protein serine/threonine kinase activity"/>
    <property type="evidence" value="ECO:0007669"/>
    <property type="project" value="UniProtKB-KW"/>
</dbReference>
<evidence type="ECO:0000256" key="7">
    <source>
        <dbReference type="ARBA" id="ARBA00022692"/>
    </source>
</evidence>
<keyword evidence="10 20" id="KW-0547">Nucleotide-binding</keyword>
<dbReference type="InterPro" id="IPR051343">
    <property type="entry name" value="G-type_lectin_kinases/EP1-like"/>
</dbReference>
<evidence type="ECO:0000256" key="14">
    <source>
        <dbReference type="ARBA" id="ARBA00023136"/>
    </source>
</evidence>
<dbReference type="Pfam" id="PF00069">
    <property type="entry name" value="Pkinase"/>
    <property type="match status" value="1"/>
</dbReference>
<evidence type="ECO:0000256" key="9">
    <source>
        <dbReference type="ARBA" id="ARBA00022734"/>
    </source>
</evidence>
<dbReference type="GO" id="GO:0005524">
    <property type="term" value="F:ATP binding"/>
    <property type="evidence" value="ECO:0007669"/>
    <property type="project" value="UniProtKB-UniRule"/>
</dbReference>
<dbReference type="Gene3D" id="3.30.200.20">
    <property type="entry name" value="Phosphorylase Kinase, domain 1"/>
    <property type="match status" value="1"/>
</dbReference>
<dbReference type="EC" id="2.7.11.1" evidence="2"/>
<dbReference type="AlphaFoldDB" id="A0A2P2KJB6"/>
<dbReference type="SUPFAM" id="SSF51110">
    <property type="entry name" value="alpha-D-mannose-specific plant lectins"/>
    <property type="match status" value="1"/>
</dbReference>
<reference evidence="26" key="1">
    <citation type="submission" date="2018-02" db="EMBL/GenBank/DDBJ databases">
        <title>Rhizophora mucronata_Transcriptome.</title>
        <authorList>
            <person name="Meera S.P."/>
            <person name="Sreeshan A."/>
            <person name="Augustine A."/>
        </authorList>
    </citation>
    <scope>NUCLEOTIDE SEQUENCE</scope>
    <source>
        <tissue evidence="26">Leaf</tissue>
    </source>
</reference>
<feature type="domain" description="Bulb-type lectin" evidence="25">
    <location>
        <begin position="42"/>
        <end position="176"/>
    </location>
</feature>
<feature type="binding site" evidence="20">
    <location>
        <position position="329"/>
    </location>
    <ligand>
        <name>ATP</name>
        <dbReference type="ChEBI" id="CHEBI:30616"/>
    </ligand>
</feature>
<keyword evidence="12 20" id="KW-0067">ATP-binding</keyword>
<dbReference type="PROSITE" id="PS00108">
    <property type="entry name" value="PROTEIN_KINASE_ST"/>
    <property type="match status" value="1"/>
</dbReference>
<evidence type="ECO:0000256" key="20">
    <source>
        <dbReference type="PROSITE-ProRule" id="PRU10141"/>
    </source>
</evidence>
<organism evidence="26">
    <name type="scientific">Rhizophora mucronata</name>
    <name type="common">Asiatic mangrove</name>
    <dbReference type="NCBI Taxonomy" id="61149"/>
    <lineage>
        <taxon>Eukaryota</taxon>
        <taxon>Viridiplantae</taxon>
        <taxon>Streptophyta</taxon>
        <taxon>Embryophyta</taxon>
        <taxon>Tracheophyta</taxon>
        <taxon>Spermatophyta</taxon>
        <taxon>Magnoliopsida</taxon>
        <taxon>eudicotyledons</taxon>
        <taxon>Gunneridae</taxon>
        <taxon>Pentapetalae</taxon>
        <taxon>rosids</taxon>
        <taxon>fabids</taxon>
        <taxon>Malpighiales</taxon>
        <taxon>Rhizophoraceae</taxon>
        <taxon>Rhizophora</taxon>
    </lineage>
</organism>
<dbReference type="SUPFAM" id="SSF56112">
    <property type="entry name" value="Protein kinase-like (PK-like)"/>
    <property type="match status" value="1"/>
</dbReference>
<dbReference type="CDD" id="cd14066">
    <property type="entry name" value="STKc_IRAK"/>
    <property type="match status" value="1"/>
</dbReference>
<feature type="transmembrane region" description="Helical" evidence="22">
    <location>
        <begin position="242"/>
        <end position="263"/>
    </location>
</feature>
<feature type="compositionally biased region" description="Pro residues" evidence="21">
    <location>
        <begin position="197"/>
        <end position="232"/>
    </location>
</feature>
<dbReference type="Gene3D" id="2.90.10.10">
    <property type="entry name" value="Bulb-type lectin domain"/>
    <property type="match status" value="1"/>
</dbReference>
<keyword evidence="14 22" id="KW-0472">Membrane</keyword>
<evidence type="ECO:0000256" key="15">
    <source>
        <dbReference type="ARBA" id="ARBA00023157"/>
    </source>
</evidence>
<dbReference type="InterPro" id="IPR011009">
    <property type="entry name" value="Kinase-like_dom_sf"/>
</dbReference>
<feature type="signal peptide" evidence="23">
    <location>
        <begin position="1"/>
        <end position="26"/>
    </location>
</feature>
<dbReference type="PANTHER" id="PTHR47976">
    <property type="entry name" value="G-TYPE LECTIN S-RECEPTOR-LIKE SERINE/THREONINE-PROTEIN KINASE SD2-5"/>
    <property type="match status" value="1"/>
</dbReference>
<dbReference type="InterPro" id="IPR008271">
    <property type="entry name" value="Ser/Thr_kinase_AS"/>
</dbReference>
<keyword evidence="4" id="KW-0245">EGF-like domain</keyword>
<evidence type="ECO:0000256" key="18">
    <source>
        <dbReference type="ARBA" id="ARBA00047899"/>
    </source>
</evidence>
<evidence type="ECO:0000256" key="13">
    <source>
        <dbReference type="ARBA" id="ARBA00022989"/>
    </source>
</evidence>
<dbReference type="InterPro" id="IPR001480">
    <property type="entry name" value="Bulb-type_lectin_dom"/>
</dbReference>
<feature type="domain" description="Protein kinase" evidence="24">
    <location>
        <begin position="301"/>
        <end position="580"/>
    </location>
</feature>
<dbReference type="SMART" id="SM00220">
    <property type="entry name" value="S_TKc"/>
    <property type="match status" value="1"/>
</dbReference>
<evidence type="ECO:0000256" key="17">
    <source>
        <dbReference type="ARBA" id="ARBA00023180"/>
    </source>
</evidence>
<keyword evidence="16 26" id="KW-0675">Receptor</keyword>
<feature type="region of interest" description="Disordered" evidence="21">
    <location>
        <begin position="180"/>
        <end position="234"/>
    </location>
</feature>
<dbReference type="InterPro" id="IPR036426">
    <property type="entry name" value="Bulb-type_lectin_dom_sf"/>
</dbReference>
<evidence type="ECO:0000256" key="10">
    <source>
        <dbReference type="ARBA" id="ARBA00022741"/>
    </source>
</evidence>
<evidence type="ECO:0000256" key="1">
    <source>
        <dbReference type="ARBA" id="ARBA00004479"/>
    </source>
</evidence>